<dbReference type="OrthoDB" id="2635at2759"/>
<sequence>MPHGHVCETEAQHHDHDHDHDHDPQEETHAVQSLYEHIDLGAVRCLNEQSPGSARHIIRPWDKRWDTNPSLQSEEDDAQLLLHVPFQGGQVRPRSLLLRCPRTSSAPKQIKVYNNRTDLDFSSIDDIKPIETIECVDSASAGDIIEYPFKTRLYTHTGALSFLVTSNHAGEEDEVATEIWYLGIRGDFTELHAGPVAVTYEAYANPKDHKVFGGETSGQLGT</sequence>
<dbReference type="InterPro" id="IPR008979">
    <property type="entry name" value="Galactose-bd-like_sf"/>
</dbReference>
<dbReference type="InterPro" id="IPR010400">
    <property type="entry name" value="PITH_dom"/>
</dbReference>
<evidence type="ECO:0000256" key="1">
    <source>
        <dbReference type="ARBA" id="ARBA00025788"/>
    </source>
</evidence>
<dbReference type="Proteomes" id="UP000193685">
    <property type="component" value="Unassembled WGS sequence"/>
</dbReference>
<organism evidence="4 5">
    <name type="scientific">Protomyces lactucae-debilis</name>
    <dbReference type="NCBI Taxonomy" id="2754530"/>
    <lineage>
        <taxon>Eukaryota</taxon>
        <taxon>Fungi</taxon>
        <taxon>Dikarya</taxon>
        <taxon>Ascomycota</taxon>
        <taxon>Taphrinomycotina</taxon>
        <taxon>Taphrinomycetes</taxon>
        <taxon>Taphrinales</taxon>
        <taxon>Protomycetaceae</taxon>
        <taxon>Protomyces</taxon>
    </lineage>
</organism>
<dbReference type="PANTHER" id="PTHR12175">
    <property type="entry name" value="AD039 HT014 THIOREDOXIN FAMILY TRP26"/>
    <property type="match status" value="1"/>
</dbReference>
<dbReference type="GeneID" id="63786408"/>
<evidence type="ECO:0000259" key="3">
    <source>
        <dbReference type="PROSITE" id="PS51532"/>
    </source>
</evidence>
<evidence type="ECO:0000256" key="2">
    <source>
        <dbReference type="SAM" id="MobiDB-lite"/>
    </source>
</evidence>
<dbReference type="InterPro" id="IPR045099">
    <property type="entry name" value="PITH1-like"/>
</dbReference>
<dbReference type="Pfam" id="PF06201">
    <property type="entry name" value="PITH"/>
    <property type="match status" value="1"/>
</dbReference>
<dbReference type="EMBL" id="MCFI01000016">
    <property type="protein sequence ID" value="ORY79108.1"/>
    <property type="molecule type" value="Genomic_DNA"/>
</dbReference>
<reference evidence="4 5" key="1">
    <citation type="submission" date="2016-07" db="EMBL/GenBank/DDBJ databases">
        <title>Pervasive Adenine N6-methylation of Active Genes in Fungi.</title>
        <authorList>
            <consortium name="DOE Joint Genome Institute"/>
            <person name="Mondo S.J."/>
            <person name="Dannebaum R.O."/>
            <person name="Kuo R.C."/>
            <person name="Labutti K."/>
            <person name="Haridas S."/>
            <person name="Kuo A."/>
            <person name="Salamov A."/>
            <person name="Ahrendt S.R."/>
            <person name="Lipzen A."/>
            <person name="Sullivan W."/>
            <person name="Andreopoulos W.B."/>
            <person name="Clum A."/>
            <person name="Lindquist E."/>
            <person name="Daum C."/>
            <person name="Ramamoorthy G.K."/>
            <person name="Gryganskyi A."/>
            <person name="Culley D."/>
            <person name="Magnuson J.K."/>
            <person name="James T.Y."/>
            <person name="O'Malley M.A."/>
            <person name="Stajich J.E."/>
            <person name="Spatafora J.W."/>
            <person name="Visel A."/>
            <person name="Grigoriev I.V."/>
        </authorList>
    </citation>
    <scope>NUCLEOTIDE SEQUENCE [LARGE SCALE GENOMIC DNA]</scope>
    <source>
        <strain evidence="4 5">12-1054</strain>
    </source>
</reference>
<keyword evidence="5" id="KW-1185">Reference proteome</keyword>
<comment type="similarity">
    <text evidence="1">Belongs to the PITHD1 family.</text>
</comment>
<evidence type="ECO:0000313" key="5">
    <source>
        <dbReference type="Proteomes" id="UP000193685"/>
    </source>
</evidence>
<dbReference type="Gene3D" id="2.60.120.470">
    <property type="entry name" value="PITH domain"/>
    <property type="match status" value="1"/>
</dbReference>
<name>A0A1Y2F5B0_PROLT</name>
<accession>A0A1Y2F5B0</accession>
<dbReference type="PROSITE" id="PS51532">
    <property type="entry name" value="PITH"/>
    <property type="match status" value="1"/>
</dbReference>
<dbReference type="GO" id="GO:0005737">
    <property type="term" value="C:cytoplasm"/>
    <property type="evidence" value="ECO:0007669"/>
    <property type="project" value="UniProtKB-ARBA"/>
</dbReference>
<gene>
    <name evidence="4" type="ORF">BCR37DRAFT_382104</name>
</gene>
<dbReference type="AlphaFoldDB" id="A0A1Y2F5B0"/>
<dbReference type="GO" id="GO:0005634">
    <property type="term" value="C:nucleus"/>
    <property type="evidence" value="ECO:0007669"/>
    <property type="project" value="TreeGrafter"/>
</dbReference>
<protein>
    <submittedName>
        <fullName evidence="4">Galactose-binding domain-like protein</fullName>
    </submittedName>
</protein>
<dbReference type="RefSeq" id="XP_040723740.1">
    <property type="nucleotide sequence ID" value="XM_040869809.1"/>
</dbReference>
<feature type="region of interest" description="Disordered" evidence="2">
    <location>
        <begin position="1"/>
        <end position="28"/>
    </location>
</feature>
<dbReference type="InterPro" id="IPR037047">
    <property type="entry name" value="PITH_dom_sf"/>
</dbReference>
<dbReference type="SUPFAM" id="SSF49785">
    <property type="entry name" value="Galactose-binding domain-like"/>
    <property type="match status" value="1"/>
</dbReference>
<dbReference type="STRING" id="56484.A0A1Y2F5B0"/>
<dbReference type="PANTHER" id="PTHR12175:SF1">
    <property type="entry name" value="PITH DOMAIN-CONTAINING PROTEIN 1"/>
    <property type="match status" value="1"/>
</dbReference>
<feature type="domain" description="PITH" evidence="3">
    <location>
        <begin position="23"/>
        <end position="204"/>
    </location>
</feature>
<dbReference type="OMA" id="RLVFKPW"/>
<proteinExistence type="inferred from homology"/>
<evidence type="ECO:0000313" key="4">
    <source>
        <dbReference type="EMBL" id="ORY79108.1"/>
    </source>
</evidence>
<comment type="caution">
    <text evidence="4">The sequence shown here is derived from an EMBL/GenBank/DDBJ whole genome shotgun (WGS) entry which is preliminary data.</text>
</comment>